<evidence type="ECO:0000313" key="9">
    <source>
        <dbReference type="Proteomes" id="UP001498398"/>
    </source>
</evidence>
<evidence type="ECO:0000256" key="1">
    <source>
        <dbReference type="ARBA" id="ARBA00004141"/>
    </source>
</evidence>
<dbReference type="InterPro" id="IPR004853">
    <property type="entry name" value="Sugar_P_trans_dom"/>
</dbReference>
<keyword evidence="2 6" id="KW-0812">Transmembrane</keyword>
<dbReference type="Proteomes" id="UP001498398">
    <property type="component" value="Unassembled WGS sequence"/>
</dbReference>
<evidence type="ECO:0000256" key="4">
    <source>
        <dbReference type="ARBA" id="ARBA00023136"/>
    </source>
</evidence>
<feature type="transmembrane region" description="Helical" evidence="6">
    <location>
        <begin position="87"/>
        <end position="108"/>
    </location>
</feature>
<dbReference type="Pfam" id="PF03151">
    <property type="entry name" value="TPT"/>
    <property type="match status" value="1"/>
</dbReference>
<sequence>MVATETQFVLGGFVTVLSASGFGGLRWALTQLLLRNKKMGLDNPAATVFWLSPIMGATLGVISAVVEDWAALFHSNFFSSFGQSLETVLFLIAPGILAFCMVISEFYIIQRAGVVPMSIAGIAKEVTTITISSWFFGDELTPLNITGVAITVCGIGLFTYHKYRKSLQTPLDGHGNPITPGLDDVVEMDETARLTSERESSEEYTDNESRHSRVLFSAEENESREDRLVRDSSGDTGGQGGERRAGS</sequence>
<name>A0ABR1K684_9AGAR</name>
<feature type="transmembrane region" description="Helical" evidence="6">
    <location>
        <begin position="142"/>
        <end position="160"/>
    </location>
</feature>
<feature type="transmembrane region" description="Helical" evidence="6">
    <location>
        <begin position="48"/>
        <end position="67"/>
    </location>
</feature>
<feature type="domain" description="Sugar phosphate transporter" evidence="7">
    <location>
        <begin position="3"/>
        <end position="158"/>
    </location>
</feature>
<dbReference type="EMBL" id="JBANRG010000001">
    <property type="protein sequence ID" value="KAK7472974.1"/>
    <property type="molecule type" value="Genomic_DNA"/>
</dbReference>
<proteinExistence type="predicted"/>
<keyword evidence="9" id="KW-1185">Reference proteome</keyword>
<evidence type="ECO:0000256" key="2">
    <source>
        <dbReference type="ARBA" id="ARBA00022692"/>
    </source>
</evidence>
<evidence type="ECO:0000256" key="6">
    <source>
        <dbReference type="SAM" id="Phobius"/>
    </source>
</evidence>
<feature type="compositionally biased region" description="Basic and acidic residues" evidence="5">
    <location>
        <begin position="224"/>
        <end position="233"/>
    </location>
</feature>
<organism evidence="8 9">
    <name type="scientific">Marasmiellus scandens</name>
    <dbReference type="NCBI Taxonomy" id="2682957"/>
    <lineage>
        <taxon>Eukaryota</taxon>
        <taxon>Fungi</taxon>
        <taxon>Dikarya</taxon>
        <taxon>Basidiomycota</taxon>
        <taxon>Agaricomycotina</taxon>
        <taxon>Agaricomycetes</taxon>
        <taxon>Agaricomycetidae</taxon>
        <taxon>Agaricales</taxon>
        <taxon>Marasmiineae</taxon>
        <taxon>Omphalotaceae</taxon>
        <taxon>Marasmiellus</taxon>
    </lineage>
</organism>
<keyword evidence="4 6" id="KW-0472">Membrane</keyword>
<evidence type="ECO:0000256" key="5">
    <source>
        <dbReference type="SAM" id="MobiDB-lite"/>
    </source>
</evidence>
<evidence type="ECO:0000256" key="3">
    <source>
        <dbReference type="ARBA" id="ARBA00022989"/>
    </source>
</evidence>
<evidence type="ECO:0000259" key="7">
    <source>
        <dbReference type="Pfam" id="PF03151"/>
    </source>
</evidence>
<feature type="compositionally biased region" description="Basic and acidic residues" evidence="5">
    <location>
        <begin position="192"/>
        <end position="211"/>
    </location>
</feature>
<keyword evidence="3 6" id="KW-1133">Transmembrane helix</keyword>
<reference evidence="8 9" key="1">
    <citation type="submission" date="2024-01" db="EMBL/GenBank/DDBJ databases">
        <title>A draft genome for the cacao thread blight pathogen Marasmiellus scandens.</title>
        <authorList>
            <person name="Baruah I.K."/>
            <person name="Leung J."/>
            <person name="Bukari Y."/>
            <person name="Amoako-Attah I."/>
            <person name="Meinhardt L.W."/>
            <person name="Bailey B.A."/>
            <person name="Cohen S.P."/>
        </authorList>
    </citation>
    <scope>NUCLEOTIDE SEQUENCE [LARGE SCALE GENOMIC DNA]</scope>
    <source>
        <strain evidence="8 9">GH-19</strain>
    </source>
</reference>
<dbReference type="InterPro" id="IPR050186">
    <property type="entry name" value="TPT_transporter"/>
</dbReference>
<feature type="transmembrane region" description="Helical" evidence="6">
    <location>
        <begin position="6"/>
        <end position="28"/>
    </location>
</feature>
<protein>
    <recommendedName>
        <fullName evidence="7">Sugar phosphate transporter domain-containing protein</fullName>
    </recommendedName>
</protein>
<comment type="caution">
    <text evidence="8">The sequence shown here is derived from an EMBL/GenBank/DDBJ whole genome shotgun (WGS) entry which is preliminary data.</text>
</comment>
<dbReference type="PANTHER" id="PTHR11132">
    <property type="entry name" value="SOLUTE CARRIER FAMILY 35"/>
    <property type="match status" value="1"/>
</dbReference>
<comment type="subcellular location">
    <subcellularLocation>
        <location evidence="1">Membrane</location>
        <topology evidence="1">Multi-pass membrane protein</topology>
    </subcellularLocation>
</comment>
<feature type="region of interest" description="Disordered" evidence="5">
    <location>
        <begin position="192"/>
        <end position="247"/>
    </location>
</feature>
<evidence type="ECO:0000313" key="8">
    <source>
        <dbReference type="EMBL" id="KAK7472974.1"/>
    </source>
</evidence>
<gene>
    <name evidence="8" type="ORF">VKT23_001078</name>
</gene>
<accession>A0ABR1K684</accession>